<feature type="region of interest" description="Disordered" evidence="1">
    <location>
        <begin position="88"/>
        <end position="113"/>
    </location>
</feature>
<feature type="region of interest" description="Disordered" evidence="1">
    <location>
        <begin position="211"/>
        <end position="233"/>
    </location>
</feature>
<proteinExistence type="predicted"/>
<organism evidence="2 3">
    <name type="scientific">Puccinia sorghi</name>
    <dbReference type="NCBI Taxonomy" id="27349"/>
    <lineage>
        <taxon>Eukaryota</taxon>
        <taxon>Fungi</taxon>
        <taxon>Dikarya</taxon>
        <taxon>Basidiomycota</taxon>
        <taxon>Pucciniomycotina</taxon>
        <taxon>Pucciniomycetes</taxon>
        <taxon>Pucciniales</taxon>
        <taxon>Pucciniaceae</taxon>
        <taxon>Puccinia</taxon>
    </lineage>
</organism>
<dbReference type="Proteomes" id="UP000037035">
    <property type="component" value="Unassembled WGS sequence"/>
</dbReference>
<dbReference type="AlphaFoldDB" id="A0A0L6UX42"/>
<comment type="caution">
    <text evidence="2">The sequence shown here is derived from an EMBL/GenBank/DDBJ whole genome shotgun (WGS) entry which is preliminary data.</text>
</comment>
<accession>A0A0L6UX42</accession>
<reference evidence="2 3" key="1">
    <citation type="submission" date="2015-08" db="EMBL/GenBank/DDBJ databases">
        <title>Next Generation Sequencing and Analysis of the Genome of Puccinia sorghi L Schw, the Causal Agent of Maize Common Rust.</title>
        <authorList>
            <person name="Rochi L."/>
            <person name="Burguener G."/>
            <person name="Darino M."/>
            <person name="Turjanski A."/>
            <person name="Kreff E."/>
            <person name="Dieguez M.J."/>
            <person name="Sacco F."/>
        </authorList>
    </citation>
    <scope>NUCLEOTIDE SEQUENCE [LARGE SCALE GENOMIC DNA]</scope>
    <source>
        <strain evidence="2 3">RO10H11247</strain>
    </source>
</reference>
<protein>
    <submittedName>
        <fullName evidence="2">Uncharacterized protein</fullName>
    </submittedName>
</protein>
<evidence type="ECO:0000313" key="2">
    <source>
        <dbReference type="EMBL" id="KNZ53108.1"/>
    </source>
</evidence>
<gene>
    <name evidence="2" type="ORF">VP01_333g4</name>
</gene>
<evidence type="ECO:0000313" key="3">
    <source>
        <dbReference type="Proteomes" id="UP000037035"/>
    </source>
</evidence>
<feature type="compositionally biased region" description="Polar residues" evidence="1">
    <location>
        <begin position="88"/>
        <end position="99"/>
    </location>
</feature>
<dbReference type="EMBL" id="LAVV01008324">
    <property type="protein sequence ID" value="KNZ53108.1"/>
    <property type="molecule type" value="Genomic_DNA"/>
</dbReference>
<sequence length="342" mass="38987">MYMVVWLSNDQSLTHFNFSRSLFLSVLVREFFIQPPMFHTSAILCYADQDPRCEHGRDSATVHQYFSFIYLNTCPQKREMIVERQEYTASDTNENSSTGVVRPNSLDPGEESGAPGCGMNINIHVNSMYSRERLLWPRLTSFAGPTHMHSLPSVQIQNHRAKPLAIGFVCTICVKNNIRCTYIGSGSCNHHTPNKDRSSRRMDLHGRCQMASSLEDTSRPSRRHEPRPMMRGALRLPPPPFFRHFKEGANNVFFTIEAYGLVEYRLHKDNLGDICAGFFEDADFNFQAPSFAREGKPLLIYSTFSLNTAKHGKLCDIRQESGKLVSIGTDPNFSSRIHRLKK</sequence>
<keyword evidence="3" id="KW-1185">Reference proteome</keyword>
<name>A0A0L6UX42_9BASI</name>
<dbReference type="VEuPathDB" id="FungiDB:VP01_333g4"/>
<evidence type="ECO:0000256" key="1">
    <source>
        <dbReference type="SAM" id="MobiDB-lite"/>
    </source>
</evidence>